<dbReference type="GO" id="GO:0006508">
    <property type="term" value="P:proteolysis"/>
    <property type="evidence" value="ECO:0007669"/>
    <property type="project" value="UniProtKB-KW"/>
</dbReference>
<evidence type="ECO:0000256" key="4">
    <source>
        <dbReference type="ARBA" id="ARBA00022801"/>
    </source>
</evidence>
<accession>A0A1H9RNR0</accession>
<proteinExistence type="inferred from homology"/>
<evidence type="ECO:0000256" key="2">
    <source>
        <dbReference type="ARBA" id="ARBA00022670"/>
    </source>
</evidence>
<dbReference type="RefSeq" id="WP_092825812.1">
    <property type="nucleotide sequence ID" value="NZ_FOGS01000002.1"/>
</dbReference>
<reference evidence="8" key="1">
    <citation type="submission" date="2016-10" db="EMBL/GenBank/DDBJ databases">
        <authorList>
            <person name="Varghese N."/>
            <person name="Submissions S."/>
        </authorList>
    </citation>
    <scope>NUCLEOTIDE SEQUENCE [LARGE SCALE GENOMIC DNA]</scope>
    <source>
        <strain evidence="8">CGMCC 1.6495</strain>
    </source>
</reference>
<dbReference type="Pfam" id="PF00877">
    <property type="entry name" value="NLPC_P60"/>
    <property type="match status" value="1"/>
</dbReference>
<evidence type="ECO:0000313" key="7">
    <source>
        <dbReference type="EMBL" id="SER73509.1"/>
    </source>
</evidence>
<dbReference type="PANTHER" id="PTHR47360:SF1">
    <property type="entry name" value="ENDOPEPTIDASE NLPC-RELATED"/>
    <property type="match status" value="1"/>
</dbReference>
<keyword evidence="3" id="KW-0732">Signal</keyword>
<evidence type="ECO:0000259" key="6">
    <source>
        <dbReference type="PROSITE" id="PS51935"/>
    </source>
</evidence>
<dbReference type="SUPFAM" id="SSF54001">
    <property type="entry name" value="Cysteine proteinases"/>
    <property type="match status" value="1"/>
</dbReference>
<dbReference type="STRING" id="416874.SAMN04487958_102459"/>
<protein>
    <submittedName>
        <fullName evidence="7">NlpC/P60 family protein</fullName>
    </submittedName>
</protein>
<feature type="domain" description="NlpC/P60" evidence="6">
    <location>
        <begin position="90"/>
        <end position="211"/>
    </location>
</feature>
<evidence type="ECO:0000256" key="1">
    <source>
        <dbReference type="ARBA" id="ARBA00007074"/>
    </source>
</evidence>
<keyword evidence="4" id="KW-0378">Hydrolase</keyword>
<sequence>MVALPTIAVTAARFINLYSVRLRERHAPLAMAGCMVVVLSGCATSAPRDDTPDDYFARSMPGLPDDWKTQMSPFDGQYDDFGNWQASPTEQVREALLAQHEQWVGTPYRLGGTNQRGIDCSALVRNIFRDTFELELPRSTRGQVHEGRPIDRQELQAGDLVFFRPPGAYNHVGIYVGDGHFLHASTSEGVIISSLDNVYWNRYYWQSRRPLASSHMAKLKDTSPFNASRSM</sequence>
<evidence type="ECO:0000256" key="5">
    <source>
        <dbReference type="ARBA" id="ARBA00022807"/>
    </source>
</evidence>
<dbReference type="InterPro" id="IPR052062">
    <property type="entry name" value="Murein_DD/LD_carboxypeptidase"/>
</dbReference>
<name>A0A1H9RNR0_9GAMM</name>
<evidence type="ECO:0000313" key="8">
    <source>
        <dbReference type="Proteomes" id="UP000198505"/>
    </source>
</evidence>
<comment type="similarity">
    <text evidence="1">Belongs to the peptidase C40 family.</text>
</comment>
<dbReference type="Proteomes" id="UP000198505">
    <property type="component" value="Unassembled WGS sequence"/>
</dbReference>
<keyword evidence="8" id="KW-1185">Reference proteome</keyword>
<dbReference type="InterPro" id="IPR038765">
    <property type="entry name" value="Papain-like_cys_pep_sf"/>
</dbReference>
<dbReference type="EMBL" id="FOGS01000002">
    <property type="protein sequence ID" value="SER73509.1"/>
    <property type="molecule type" value="Genomic_DNA"/>
</dbReference>
<dbReference type="AlphaFoldDB" id="A0A1H9RNR0"/>
<gene>
    <name evidence="7" type="ORF">SAMN04487958_102459</name>
</gene>
<dbReference type="InterPro" id="IPR000064">
    <property type="entry name" value="NLP_P60_dom"/>
</dbReference>
<dbReference type="PANTHER" id="PTHR47360">
    <property type="entry name" value="MUREIN DD-ENDOPEPTIDASE MEPS/MUREIN LD-CARBOXYPEPTIDASE"/>
    <property type="match status" value="1"/>
</dbReference>
<organism evidence="7 8">
    <name type="scientific">Vreelandella subterranea</name>
    <dbReference type="NCBI Taxonomy" id="416874"/>
    <lineage>
        <taxon>Bacteria</taxon>
        <taxon>Pseudomonadati</taxon>
        <taxon>Pseudomonadota</taxon>
        <taxon>Gammaproteobacteria</taxon>
        <taxon>Oceanospirillales</taxon>
        <taxon>Halomonadaceae</taxon>
        <taxon>Vreelandella</taxon>
    </lineage>
</organism>
<dbReference type="PROSITE" id="PS51935">
    <property type="entry name" value="NLPC_P60"/>
    <property type="match status" value="1"/>
</dbReference>
<keyword evidence="2" id="KW-0645">Protease</keyword>
<dbReference type="Gene3D" id="3.90.1720.10">
    <property type="entry name" value="endopeptidase domain like (from Nostoc punctiforme)"/>
    <property type="match status" value="1"/>
</dbReference>
<evidence type="ECO:0000256" key="3">
    <source>
        <dbReference type="ARBA" id="ARBA00022729"/>
    </source>
</evidence>
<dbReference type="GO" id="GO:0008234">
    <property type="term" value="F:cysteine-type peptidase activity"/>
    <property type="evidence" value="ECO:0007669"/>
    <property type="project" value="UniProtKB-KW"/>
</dbReference>
<keyword evidence="5" id="KW-0788">Thiol protease</keyword>